<proteinExistence type="predicted"/>
<dbReference type="EMBL" id="BCWF01000010">
    <property type="protein sequence ID" value="GAT21625.1"/>
    <property type="molecule type" value="Genomic_DNA"/>
</dbReference>
<accession>A0A146F6E6</accession>
<dbReference type="AlphaFoldDB" id="A0A146F6E6"/>
<reference evidence="1 2" key="1">
    <citation type="journal article" date="2016" name="DNA Res.">
        <title>Genome sequence of Aspergillus luchuensis NBRC 4314.</title>
        <authorList>
            <person name="Yamada O."/>
            <person name="Machida M."/>
            <person name="Hosoyama A."/>
            <person name="Goto M."/>
            <person name="Takahashi T."/>
            <person name="Futagami T."/>
            <person name="Yamagata Y."/>
            <person name="Takeuchi M."/>
            <person name="Kobayashi T."/>
            <person name="Koike H."/>
            <person name="Abe K."/>
            <person name="Asai K."/>
            <person name="Arita M."/>
            <person name="Fujita N."/>
            <person name="Fukuda K."/>
            <person name="Higa K."/>
            <person name="Horikawa H."/>
            <person name="Ishikawa T."/>
            <person name="Jinno K."/>
            <person name="Kato Y."/>
            <person name="Kirimura K."/>
            <person name="Mizutani O."/>
            <person name="Nakasone K."/>
            <person name="Sano M."/>
            <person name="Shiraishi Y."/>
            <person name="Tsukahara M."/>
            <person name="Gomi K."/>
        </authorList>
    </citation>
    <scope>NUCLEOTIDE SEQUENCE [LARGE SCALE GENOMIC DNA]</scope>
    <source>
        <strain evidence="1 2">RIB 2604</strain>
    </source>
</reference>
<dbReference type="Proteomes" id="UP000075230">
    <property type="component" value="Unassembled WGS sequence"/>
</dbReference>
<reference evidence="2" key="2">
    <citation type="submission" date="2016-02" db="EMBL/GenBank/DDBJ databases">
        <title>Genome sequencing of Aspergillus luchuensis NBRC 4314.</title>
        <authorList>
            <person name="Yamada O."/>
        </authorList>
    </citation>
    <scope>NUCLEOTIDE SEQUENCE [LARGE SCALE GENOMIC DNA]</scope>
    <source>
        <strain evidence="2">RIB 2604</strain>
    </source>
</reference>
<sequence length="106" mass="12079">MLIWVITLSSVPSSPRPTLPAGFAHTLPTPRRQLGTPSRLPHTLAEHIYPRANGQLLRGDCLQHRVDINGNRGWFLRWFLTRIVVFKDEMPRKEASISKESTGYSM</sequence>
<name>A0A146F6E6_ASPKA</name>
<organism evidence="1 2">
    <name type="scientific">Aspergillus kawachii</name>
    <name type="common">White koji mold</name>
    <name type="synonym">Aspergillus awamori var. kawachi</name>
    <dbReference type="NCBI Taxonomy" id="1069201"/>
    <lineage>
        <taxon>Eukaryota</taxon>
        <taxon>Fungi</taxon>
        <taxon>Dikarya</taxon>
        <taxon>Ascomycota</taxon>
        <taxon>Pezizomycotina</taxon>
        <taxon>Eurotiomycetes</taxon>
        <taxon>Eurotiomycetidae</taxon>
        <taxon>Eurotiales</taxon>
        <taxon>Aspergillaceae</taxon>
        <taxon>Aspergillus</taxon>
        <taxon>Aspergillus subgen. Circumdati</taxon>
    </lineage>
</organism>
<evidence type="ECO:0000313" key="2">
    <source>
        <dbReference type="Proteomes" id="UP000075230"/>
    </source>
</evidence>
<protein>
    <submittedName>
        <fullName evidence="1">Uncharacterized protein</fullName>
    </submittedName>
</protein>
<evidence type="ECO:0000313" key="1">
    <source>
        <dbReference type="EMBL" id="GAT21625.1"/>
    </source>
</evidence>
<comment type="caution">
    <text evidence="1">The sequence shown here is derived from an EMBL/GenBank/DDBJ whole genome shotgun (WGS) entry which is preliminary data.</text>
</comment>
<gene>
    <name evidence="1" type="ORF">RIB2604_01005160</name>
</gene>